<protein>
    <submittedName>
        <fullName evidence="2">Glycosyltransferase family 4 protein</fullName>
        <ecNumber evidence="2">2.4.-.-</ecNumber>
    </submittedName>
</protein>
<evidence type="ECO:0000313" key="3">
    <source>
        <dbReference type="Proteomes" id="UP001176478"/>
    </source>
</evidence>
<dbReference type="CDD" id="cd03820">
    <property type="entry name" value="GT4_AmsD-like"/>
    <property type="match status" value="1"/>
</dbReference>
<accession>A0ABT9APF0</accession>
<dbReference type="EMBL" id="JAUQTG010000004">
    <property type="protein sequence ID" value="MDO7856411.1"/>
    <property type="molecule type" value="Genomic_DNA"/>
</dbReference>
<proteinExistence type="predicted"/>
<comment type="caution">
    <text evidence="2">The sequence shown here is derived from an EMBL/GenBank/DDBJ whole genome shotgun (WGS) entry which is preliminary data.</text>
</comment>
<gene>
    <name evidence="2" type="ORF">Q5E86_08570</name>
</gene>
<dbReference type="EC" id="2.4.-.-" evidence="2"/>
<keyword evidence="3" id="KW-1185">Reference proteome</keyword>
<name>A0ABT9APF0_9GAMM</name>
<dbReference type="PANTHER" id="PTHR12526">
    <property type="entry name" value="GLYCOSYLTRANSFERASE"/>
    <property type="match status" value="1"/>
</dbReference>
<dbReference type="Pfam" id="PF00534">
    <property type="entry name" value="Glycos_transf_1"/>
    <property type="match status" value="1"/>
</dbReference>
<dbReference type="Gene3D" id="3.40.50.2000">
    <property type="entry name" value="Glycogen Phosphorylase B"/>
    <property type="match status" value="2"/>
</dbReference>
<dbReference type="Proteomes" id="UP001176478">
    <property type="component" value="Unassembled WGS sequence"/>
</dbReference>
<evidence type="ECO:0000313" key="2">
    <source>
        <dbReference type="EMBL" id="MDO7856411.1"/>
    </source>
</evidence>
<keyword evidence="2" id="KW-0328">Glycosyltransferase</keyword>
<dbReference type="InterPro" id="IPR001296">
    <property type="entry name" value="Glyco_trans_1"/>
</dbReference>
<reference evidence="2" key="1">
    <citation type="submission" date="2023-07" db="EMBL/GenBank/DDBJ databases">
        <authorList>
            <person name="Yang W."/>
            <person name="Chen J."/>
            <person name="Ji P."/>
            <person name="Hu F."/>
        </authorList>
    </citation>
    <scope>NUCLEOTIDE SEQUENCE</scope>
    <source>
        <strain evidence="2">CRE-138-0111</strain>
    </source>
</reference>
<evidence type="ECO:0000259" key="1">
    <source>
        <dbReference type="Pfam" id="PF00534"/>
    </source>
</evidence>
<dbReference type="SUPFAM" id="SSF53756">
    <property type="entry name" value="UDP-Glycosyltransferase/glycogen phosphorylase"/>
    <property type="match status" value="1"/>
</dbReference>
<dbReference type="RefSeq" id="WP_304557669.1">
    <property type="nucleotide sequence ID" value="NZ_JAUQTF010000003.1"/>
</dbReference>
<dbReference type="PANTHER" id="PTHR12526:SF630">
    <property type="entry name" value="GLYCOSYLTRANSFERASE"/>
    <property type="match status" value="1"/>
</dbReference>
<reference evidence="2" key="2">
    <citation type="journal article" date="2024" name="Int. J. Antimicrob. Agents">
        <title>Identification of a novel Providencia species showing multi-drug-resistant in three patients with hospital-acquired infection.</title>
        <authorList>
            <person name="Yang W."/>
            <person name="Chen J."/>
            <person name="Yang F."/>
            <person name="Ji P."/>
            <person name="Shen S."/>
            <person name="Yin D."/>
            <person name="Hu F."/>
        </authorList>
    </citation>
    <scope>NUCLEOTIDE SEQUENCE</scope>
    <source>
        <strain evidence="2">CRE-138-0111</strain>
    </source>
</reference>
<dbReference type="GO" id="GO:0016757">
    <property type="term" value="F:glycosyltransferase activity"/>
    <property type="evidence" value="ECO:0007669"/>
    <property type="project" value="UniProtKB-KW"/>
</dbReference>
<feature type="domain" description="Glycosyl transferase family 1" evidence="1">
    <location>
        <begin position="207"/>
        <end position="361"/>
    </location>
</feature>
<sequence length="384" mass="44332">MKKILYLIPSVVNSGGMERVLAQKANYLASIDGISVTIMTTEMKDSQKTFFSFSPKIKFVHLNLNFELVSKKKIINWIFEYKIRLKKYNKLLSQFIINENIDYCISLGGKELEFFYKMNTPCKKLFECHFNIHQRSDFIKSHFGNSLFWKLIGFYRDKKMLIQTRGLDNVIVLTEQALNDWKKTHNNIVQIPNPLSFETSKLADTINKNRIIAIGRLEHQKGYDLLIQAWALINKKYPEWHIDIYGSGSLATELSTIIKNQKIDNIKFQGITNDVKTELLNSAFIVLSSRFEGLPMILLESISCGLPIVSFDCETGPSEIIKNDDCGFLVQNGNIELFSKKMEKLILNPMIREKMGRVGKEKSTKYSLEKIMSLWLALFHVNNN</sequence>
<keyword evidence="2" id="KW-0808">Transferase</keyword>
<organism evidence="2 3">
    <name type="scientific">Providencia huashanensis</name>
    <dbReference type="NCBI Taxonomy" id="3037798"/>
    <lineage>
        <taxon>Bacteria</taxon>
        <taxon>Pseudomonadati</taxon>
        <taxon>Pseudomonadota</taxon>
        <taxon>Gammaproteobacteria</taxon>
        <taxon>Enterobacterales</taxon>
        <taxon>Morganellaceae</taxon>
        <taxon>Providencia</taxon>
    </lineage>
</organism>